<dbReference type="PROSITE" id="PS00108">
    <property type="entry name" value="PROTEIN_KINASE_ST"/>
    <property type="match status" value="1"/>
</dbReference>
<keyword evidence="3" id="KW-1185">Reference proteome</keyword>
<dbReference type="STRING" id="50990.A0A4Y7Q1G4"/>
<dbReference type="GO" id="GO:0004674">
    <property type="term" value="F:protein serine/threonine kinase activity"/>
    <property type="evidence" value="ECO:0007669"/>
    <property type="project" value="TreeGrafter"/>
</dbReference>
<dbReference type="AlphaFoldDB" id="A0A4Y7Q1G4"/>
<dbReference type="InterPro" id="IPR008271">
    <property type="entry name" value="Ser/Thr_kinase_AS"/>
</dbReference>
<reference evidence="2 3" key="1">
    <citation type="submission" date="2018-06" db="EMBL/GenBank/DDBJ databases">
        <title>A transcriptomic atlas of mushroom development highlights an independent origin of complex multicellularity.</title>
        <authorList>
            <consortium name="DOE Joint Genome Institute"/>
            <person name="Krizsan K."/>
            <person name="Almasi E."/>
            <person name="Merenyi Z."/>
            <person name="Sahu N."/>
            <person name="Viragh M."/>
            <person name="Koszo T."/>
            <person name="Mondo S."/>
            <person name="Kiss B."/>
            <person name="Balint B."/>
            <person name="Kues U."/>
            <person name="Barry K."/>
            <person name="Hegedus J.C."/>
            <person name="Henrissat B."/>
            <person name="Johnson J."/>
            <person name="Lipzen A."/>
            <person name="Ohm R."/>
            <person name="Nagy I."/>
            <person name="Pangilinan J."/>
            <person name="Yan J."/>
            <person name="Xiong Y."/>
            <person name="Grigoriev I.V."/>
            <person name="Hibbett D.S."/>
            <person name="Nagy L.G."/>
        </authorList>
    </citation>
    <scope>NUCLEOTIDE SEQUENCE [LARGE SCALE GENOMIC DNA]</scope>
    <source>
        <strain evidence="2 3">SZMC22713</strain>
    </source>
</reference>
<dbReference type="OrthoDB" id="3231200at2759"/>
<protein>
    <submittedName>
        <fullName evidence="2">Kinase-like protein</fullName>
    </submittedName>
</protein>
<dbReference type="PROSITE" id="PS50011">
    <property type="entry name" value="PROTEIN_KINASE_DOM"/>
    <property type="match status" value="1"/>
</dbReference>
<sequence length="314" mass="36353">MDLRERRKNEIFEMMRHDGLKELHGITPNVLATTTSANSFIYCVDYDGGKVALKHKMRAIEDEAQSSNEKFGKIRFYFQREMSIWKALQDDGGHPHITPLIGFVDPQENNIFPGLVSPWYDHGSVRNYMNKRRQADDRVRTLEKLKILIDVLRGLENPAVHSKGLVHRDVKGDNILIDSRKNARLTDFGNSKDIHADNKIISSTQRSYDWTPPEYIQDEEAYHNPEPSADVWSVGCTYVELLREMDPCSPVMWPPELILAGKLPAQSRYEGDNPIPHEHWKIIKTCLMLNPAERISVTMLRDELLRYVPLDMWE</sequence>
<feature type="domain" description="Protein kinase" evidence="1">
    <location>
        <begin position="12"/>
        <end position="305"/>
    </location>
</feature>
<evidence type="ECO:0000313" key="3">
    <source>
        <dbReference type="Proteomes" id="UP000294933"/>
    </source>
</evidence>
<dbReference type="Gene3D" id="1.10.510.10">
    <property type="entry name" value="Transferase(Phosphotransferase) domain 1"/>
    <property type="match status" value="1"/>
</dbReference>
<dbReference type="PANTHER" id="PTHR44329">
    <property type="entry name" value="SERINE/THREONINE-PROTEIN KINASE TNNI3K-RELATED"/>
    <property type="match status" value="1"/>
</dbReference>
<dbReference type="EMBL" id="ML170180">
    <property type="protein sequence ID" value="TDL21474.1"/>
    <property type="molecule type" value="Genomic_DNA"/>
</dbReference>
<proteinExistence type="predicted"/>
<dbReference type="Proteomes" id="UP000294933">
    <property type="component" value="Unassembled WGS sequence"/>
</dbReference>
<gene>
    <name evidence="2" type="ORF">BD410DRAFT_840440</name>
</gene>
<accession>A0A4Y7Q1G4</accession>
<dbReference type="CDD" id="cd00180">
    <property type="entry name" value="PKc"/>
    <property type="match status" value="1"/>
</dbReference>
<dbReference type="InterPro" id="IPR011009">
    <property type="entry name" value="Kinase-like_dom_sf"/>
</dbReference>
<dbReference type="SMART" id="SM00220">
    <property type="entry name" value="S_TKc"/>
    <property type="match status" value="1"/>
</dbReference>
<dbReference type="PANTHER" id="PTHR44329:SF214">
    <property type="entry name" value="PROTEIN KINASE DOMAIN-CONTAINING PROTEIN"/>
    <property type="match status" value="1"/>
</dbReference>
<keyword evidence="2" id="KW-0808">Transferase</keyword>
<dbReference type="Pfam" id="PF00069">
    <property type="entry name" value="Pkinase"/>
    <property type="match status" value="1"/>
</dbReference>
<name>A0A4Y7Q1G4_9AGAM</name>
<dbReference type="InterPro" id="IPR051681">
    <property type="entry name" value="Ser/Thr_Kinases-Pseudokinases"/>
</dbReference>
<dbReference type="VEuPathDB" id="FungiDB:BD410DRAFT_840440"/>
<dbReference type="GO" id="GO:0005524">
    <property type="term" value="F:ATP binding"/>
    <property type="evidence" value="ECO:0007669"/>
    <property type="project" value="InterPro"/>
</dbReference>
<evidence type="ECO:0000313" key="2">
    <source>
        <dbReference type="EMBL" id="TDL21474.1"/>
    </source>
</evidence>
<keyword evidence="2" id="KW-0418">Kinase</keyword>
<organism evidence="2 3">
    <name type="scientific">Rickenella mellea</name>
    <dbReference type="NCBI Taxonomy" id="50990"/>
    <lineage>
        <taxon>Eukaryota</taxon>
        <taxon>Fungi</taxon>
        <taxon>Dikarya</taxon>
        <taxon>Basidiomycota</taxon>
        <taxon>Agaricomycotina</taxon>
        <taxon>Agaricomycetes</taxon>
        <taxon>Hymenochaetales</taxon>
        <taxon>Rickenellaceae</taxon>
        <taxon>Rickenella</taxon>
    </lineage>
</organism>
<evidence type="ECO:0000259" key="1">
    <source>
        <dbReference type="PROSITE" id="PS50011"/>
    </source>
</evidence>
<dbReference type="InterPro" id="IPR000719">
    <property type="entry name" value="Prot_kinase_dom"/>
</dbReference>
<dbReference type="SUPFAM" id="SSF56112">
    <property type="entry name" value="Protein kinase-like (PK-like)"/>
    <property type="match status" value="1"/>
</dbReference>